<feature type="transmembrane region" description="Helical" evidence="6">
    <location>
        <begin position="381"/>
        <end position="401"/>
    </location>
</feature>
<reference evidence="8" key="2">
    <citation type="journal article" date="2014" name="Int. J. Syst. Evol. Microbiol.">
        <title>Complete genome sequence of Corynebacterium casei LMG S-19264T (=DSM 44701T), isolated from a smear-ripened cheese.</title>
        <authorList>
            <consortium name="US DOE Joint Genome Institute (JGI-PGF)"/>
            <person name="Walter F."/>
            <person name="Albersmeier A."/>
            <person name="Kalinowski J."/>
            <person name="Ruckert C."/>
        </authorList>
    </citation>
    <scope>NUCLEOTIDE SEQUENCE</scope>
    <source>
        <strain evidence="8">CGMCC 1.8885</strain>
    </source>
</reference>
<feature type="transmembrane region" description="Helical" evidence="6">
    <location>
        <begin position="229"/>
        <end position="246"/>
    </location>
</feature>
<gene>
    <name evidence="7" type="ORF">GCM10008021_32280</name>
    <name evidence="8" type="ORF">GCM10010914_22810</name>
</gene>
<dbReference type="NCBIfam" id="TIGR00935">
    <property type="entry name" value="2a45"/>
    <property type="match status" value="1"/>
</dbReference>
<feature type="transmembrane region" description="Helical" evidence="6">
    <location>
        <begin position="348"/>
        <end position="369"/>
    </location>
</feature>
<dbReference type="Pfam" id="PF02040">
    <property type="entry name" value="ArsB"/>
    <property type="match status" value="1"/>
</dbReference>
<evidence type="ECO:0000256" key="4">
    <source>
        <dbReference type="ARBA" id="ARBA00022989"/>
    </source>
</evidence>
<keyword evidence="9" id="KW-1185">Reference proteome</keyword>
<feature type="transmembrane region" description="Helical" evidence="6">
    <location>
        <begin position="96"/>
        <end position="116"/>
    </location>
</feature>
<dbReference type="PRINTS" id="PR00758">
    <property type="entry name" value="ARSENICPUMP"/>
</dbReference>
<feature type="transmembrane region" description="Helical" evidence="6">
    <location>
        <begin position="25"/>
        <end position="47"/>
    </location>
</feature>
<dbReference type="AlphaFoldDB" id="A0AAV4K5R7"/>
<accession>A0AAV4K5R7</accession>
<dbReference type="RefSeq" id="WP_017872052.1">
    <property type="nucleotide sequence ID" value="NZ_BMLZ01000106.1"/>
</dbReference>
<comment type="caution">
    <text evidence="8">The sequence shown here is derived from an EMBL/GenBank/DDBJ whole genome shotgun (WGS) entry which is preliminary data.</text>
</comment>
<feature type="transmembrane region" description="Helical" evidence="6">
    <location>
        <begin position="181"/>
        <end position="204"/>
    </location>
</feature>
<reference evidence="7" key="1">
    <citation type="journal article" date="2014" name="Int. J. Syst. Evol. Microbiol.">
        <title>Complete genome of a new Firmicutes species belonging to the dominant human colonic microbiota ('Ruminococcus bicirculans') reveals two chromosomes and a selective capacity to utilize plant glucans.</title>
        <authorList>
            <consortium name="NISC Comparative Sequencing Program"/>
            <person name="Wegmann U."/>
            <person name="Louis P."/>
            <person name="Goesmann A."/>
            <person name="Henrissat B."/>
            <person name="Duncan S.H."/>
            <person name="Flint H.J."/>
        </authorList>
    </citation>
    <scope>NUCLEOTIDE SEQUENCE</scope>
    <source>
        <strain evidence="7">CGMCC 1.8884</strain>
    </source>
</reference>
<dbReference type="GO" id="GO:0008490">
    <property type="term" value="F:arsenite secondary active transmembrane transporter activity"/>
    <property type="evidence" value="ECO:0007669"/>
    <property type="project" value="TreeGrafter"/>
</dbReference>
<comment type="function">
    <text evidence="6">Involved in arsenical resistance. Thought to form the channel of an arsenite pump.</text>
</comment>
<feature type="transmembrane region" description="Helical" evidence="6">
    <location>
        <begin position="128"/>
        <end position="153"/>
    </location>
</feature>
<reference evidence="9" key="3">
    <citation type="journal article" date="2019" name="Int. J. Syst. Evol. Microbiol.">
        <title>The Global Catalogue of Microorganisms (GCM) 10K type strain sequencing project: providing services to taxonomists for standard genome sequencing and annotation.</title>
        <authorList>
            <consortium name="The Broad Institute Genomics Platform"/>
            <consortium name="The Broad Institute Genome Sequencing Center for Infectious Disease"/>
            <person name="Wu L."/>
            <person name="Ma J."/>
        </authorList>
    </citation>
    <scope>NUCLEOTIDE SEQUENCE [LARGE SCALE GENOMIC DNA]</scope>
    <source>
        <strain evidence="9">CGMCC 1.8884</strain>
    </source>
</reference>
<dbReference type="EMBL" id="BMMA01000023">
    <property type="protein sequence ID" value="GGI87851.1"/>
    <property type="molecule type" value="Genomic_DNA"/>
</dbReference>
<name>A0AAV4K5R7_9DEIO</name>
<organism evidence="8 10">
    <name type="scientific">Deinococcus wulumuqiensis</name>
    <dbReference type="NCBI Taxonomy" id="980427"/>
    <lineage>
        <taxon>Bacteria</taxon>
        <taxon>Thermotogati</taxon>
        <taxon>Deinococcota</taxon>
        <taxon>Deinococci</taxon>
        <taxon>Deinococcales</taxon>
        <taxon>Deinococcaceae</taxon>
        <taxon>Deinococcus</taxon>
    </lineage>
</organism>
<dbReference type="GeneID" id="59166807"/>
<dbReference type="GO" id="GO:0042960">
    <property type="term" value="F:antimonite secondary active transmembrane transporter activity"/>
    <property type="evidence" value="ECO:0007669"/>
    <property type="project" value="TreeGrafter"/>
</dbReference>
<feature type="transmembrane region" description="Helical" evidence="6">
    <location>
        <begin position="322"/>
        <end position="341"/>
    </location>
</feature>
<evidence type="ECO:0000313" key="8">
    <source>
        <dbReference type="EMBL" id="GGI87851.1"/>
    </source>
</evidence>
<protein>
    <recommendedName>
        <fullName evidence="6">Arsenical pump membrane protein</fullName>
    </recommendedName>
</protein>
<evidence type="ECO:0000256" key="2">
    <source>
        <dbReference type="ARBA" id="ARBA00022475"/>
    </source>
</evidence>
<evidence type="ECO:0000313" key="9">
    <source>
        <dbReference type="Proteomes" id="UP000630135"/>
    </source>
</evidence>
<keyword evidence="4 6" id="KW-1133">Transmembrane helix</keyword>
<feature type="transmembrane region" description="Helical" evidence="6">
    <location>
        <begin position="281"/>
        <end position="302"/>
    </location>
</feature>
<evidence type="ECO:0000313" key="7">
    <source>
        <dbReference type="EMBL" id="GGI69687.1"/>
    </source>
</evidence>
<dbReference type="PANTHER" id="PTHR43302">
    <property type="entry name" value="TRANSPORTER ARSB-RELATED"/>
    <property type="match status" value="1"/>
</dbReference>
<dbReference type="CDD" id="cd01118">
    <property type="entry name" value="ArsB_permease"/>
    <property type="match status" value="1"/>
</dbReference>
<dbReference type="PANTHER" id="PTHR43302:SF5">
    <property type="entry name" value="TRANSPORTER ARSB-RELATED"/>
    <property type="match status" value="1"/>
</dbReference>
<comment type="similarity">
    <text evidence="6">Belongs to the ArsB family.</text>
</comment>
<keyword evidence="6" id="KW-0059">Arsenical resistance</keyword>
<feature type="transmembrane region" description="Helical" evidence="6">
    <location>
        <begin position="408"/>
        <end position="429"/>
    </location>
</feature>
<reference evidence="8" key="4">
    <citation type="submission" date="2023-08" db="EMBL/GenBank/DDBJ databases">
        <authorList>
            <person name="Sun Q."/>
            <person name="Zhou Y."/>
        </authorList>
    </citation>
    <scope>NUCLEOTIDE SEQUENCE</scope>
    <source>
        <strain evidence="7">CGMCC 1.8884</strain>
        <strain evidence="8">CGMCC 1.8885</strain>
    </source>
</reference>
<dbReference type="InterPro" id="IPR000802">
    <property type="entry name" value="Arsenical_pump_ArsB"/>
</dbReference>
<dbReference type="Proteomes" id="UP000630135">
    <property type="component" value="Unassembled WGS sequence"/>
</dbReference>
<evidence type="ECO:0000313" key="10">
    <source>
        <dbReference type="Proteomes" id="UP000652720"/>
    </source>
</evidence>
<evidence type="ECO:0000256" key="1">
    <source>
        <dbReference type="ARBA" id="ARBA00004651"/>
    </source>
</evidence>
<evidence type="ECO:0000256" key="5">
    <source>
        <dbReference type="ARBA" id="ARBA00023136"/>
    </source>
</evidence>
<dbReference type="NCBIfam" id="NF011980">
    <property type="entry name" value="PRK15445.1"/>
    <property type="match status" value="1"/>
</dbReference>
<dbReference type="GO" id="GO:0046685">
    <property type="term" value="P:response to arsenic-containing substance"/>
    <property type="evidence" value="ECO:0007669"/>
    <property type="project" value="UniProtKB-KW"/>
</dbReference>
<keyword evidence="5 6" id="KW-0472">Membrane</keyword>
<evidence type="ECO:0000256" key="3">
    <source>
        <dbReference type="ARBA" id="ARBA00022692"/>
    </source>
</evidence>
<keyword evidence="3 6" id="KW-0812">Transmembrane</keyword>
<dbReference type="Proteomes" id="UP000652720">
    <property type="component" value="Unassembled WGS sequence"/>
</dbReference>
<comment type="subcellular location">
    <subcellularLocation>
        <location evidence="1 6">Cell membrane</location>
        <topology evidence="1 6">Multi-pass membrane protein</topology>
    </subcellularLocation>
</comment>
<keyword evidence="6" id="KW-0813">Transport</keyword>
<keyword evidence="2" id="KW-1003">Cell membrane</keyword>
<dbReference type="GO" id="GO:0005886">
    <property type="term" value="C:plasma membrane"/>
    <property type="evidence" value="ECO:0007669"/>
    <property type="project" value="UniProtKB-SubCell"/>
</dbReference>
<sequence length="433" mass="45342">MLLAALIFLLTLTLVIWQPKLKWQPGGLGIGYSAAFGALLALATGVVNVSDIPVVWNIVWNATATFVALIVISLLLDEAGFFKWAALHVARWGGGNGHKLFALVILLGAAVSALFANDGTALILTPIVLAMLTALGFSPATTLAFILATGFIADSSSLPLIISNLVNIVTADFFDIGFGEYASVMVPVDLAAIAASLGMLSLLFRKDLPHVYELNRLEAPQAAIRDPQVFRMGFGVLGVLLVGYFAAEPLGLPVSLIAVVGAVLLYFVAARGSVISTKKVLAGAPWQIVVFSLGMYLVVYGLRNAGLTDVLAGVLNRLADGGLWTATIGTGFVMALISSVMNNMPSVLIGNIAIADSAATGLVKQGMIYANVVGNDLGPKITPIGSLATLLWLHVLSLKGIRIGWGQYFKVGIVLTLPVLLVTLAALALRLSL</sequence>
<feature type="transmembrane region" description="Helical" evidence="6">
    <location>
        <begin position="54"/>
        <end position="76"/>
    </location>
</feature>
<feature type="transmembrane region" description="Helical" evidence="6">
    <location>
        <begin position="252"/>
        <end position="269"/>
    </location>
</feature>
<dbReference type="EMBL" id="BMLZ01000106">
    <property type="protein sequence ID" value="GGI69687.1"/>
    <property type="molecule type" value="Genomic_DNA"/>
</dbReference>
<proteinExistence type="inferred from homology"/>
<evidence type="ECO:0000256" key="6">
    <source>
        <dbReference type="RuleBase" id="RU004993"/>
    </source>
</evidence>